<sequence>MSSQSVIQIYICAGYAKYFYTVDILNWICLDRLWITGGDPVPQGFQFRHFKMAENRMHRLFLPFNCAMKLCDLVQDDILAGPIADYLAKKAVTYGTEPVLLKYAQDLEDIWNKLTKDILGLIDNLHHNLLSNLQESGKLVSKYRRPAQITKDSIKNTRIMDTLEATALADWGTDTDEIQEYAAAIADDFITICDSTASEPEEHDEYFEQDGKRILFSQI</sequence>
<gene>
    <name evidence="1" type="ORF">Clacol_008810</name>
</gene>
<dbReference type="Proteomes" id="UP001050691">
    <property type="component" value="Unassembled WGS sequence"/>
</dbReference>
<protein>
    <submittedName>
        <fullName evidence="1">Uncharacterized protein</fullName>
    </submittedName>
</protein>
<name>A0AAV5ARM9_9AGAM</name>
<dbReference type="EMBL" id="BPWL01000010">
    <property type="protein sequence ID" value="GJJ14545.1"/>
    <property type="molecule type" value="Genomic_DNA"/>
</dbReference>
<keyword evidence="2" id="KW-1185">Reference proteome</keyword>
<evidence type="ECO:0000313" key="1">
    <source>
        <dbReference type="EMBL" id="GJJ14545.1"/>
    </source>
</evidence>
<dbReference type="AlphaFoldDB" id="A0AAV5ARM9"/>
<organism evidence="1 2">
    <name type="scientific">Clathrus columnatus</name>
    <dbReference type="NCBI Taxonomy" id="1419009"/>
    <lineage>
        <taxon>Eukaryota</taxon>
        <taxon>Fungi</taxon>
        <taxon>Dikarya</taxon>
        <taxon>Basidiomycota</taxon>
        <taxon>Agaricomycotina</taxon>
        <taxon>Agaricomycetes</taxon>
        <taxon>Phallomycetidae</taxon>
        <taxon>Phallales</taxon>
        <taxon>Clathraceae</taxon>
        <taxon>Clathrus</taxon>
    </lineage>
</organism>
<comment type="caution">
    <text evidence="1">The sequence shown here is derived from an EMBL/GenBank/DDBJ whole genome shotgun (WGS) entry which is preliminary data.</text>
</comment>
<evidence type="ECO:0000313" key="2">
    <source>
        <dbReference type="Proteomes" id="UP001050691"/>
    </source>
</evidence>
<accession>A0AAV5ARM9</accession>
<proteinExistence type="predicted"/>
<reference evidence="1" key="1">
    <citation type="submission" date="2021-10" db="EMBL/GenBank/DDBJ databases">
        <title>De novo Genome Assembly of Clathrus columnatus (Basidiomycota, Fungi) Using Illumina and Nanopore Sequence Data.</title>
        <authorList>
            <person name="Ogiso-Tanaka E."/>
            <person name="Itagaki H."/>
            <person name="Hosoya T."/>
            <person name="Hosaka K."/>
        </authorList>
    </citation>
    <scope>NUCLEOTIDE SEQUENCE</scope>
    <source>
        <strain evidence="1">MO-923</strain>
    </source>
</reference>